<keyword evidence="2" id="KW-1185">Reference proteome</keyword>
<name>A0ABP9V934_9BACT</name>
<dbReference type="EMBL" id="BAABRL010000017">
    <property type="protein sequence ID" value="GAA5497571.1"/>
    <property type="molecule type" value="Genomic_DNA"/>
</dbReference>
<organism evidence="1 2">
    <name type="scientific">Rubritalea halochordaticola</name>
    <dbReference type="NCBI Taxonomy" id="714537"/>
    <lineage>
        <taxon>Bacteria</taxon>
        <taxon>Pseudomonadati</taxon>
        <taxon>Verrucomicrobiota</taxon>
        <taxon>Verrucomicrobiia</taxon>
        <taxon>Verrucomicrobiales</taxon>
        <taxon>Rubritaleaceae</taxon>
        <taxon>Rubritalea</taxon>
    </lineage>
</organism>
<reference evidence="1 2" key="1">
    <citation type="submission" date="2024-02" db="EMBL/GenBank/DDBJ databases">
        <title>Rubritalea halochordaticola NBRC 107102.</title>
        <authorList>
            <person name="Ichikawa N."/>
            <person name="Katano-Makiyama Y."/>
            <person name="Hidaka K."/>
        </authorList>
    </citation>
    <scope>NUCLEOTIDE SEQUENCE [LARGE SCALE GENOMIC DNA]</scope>
    <source>
        <strain evidence="1 2">NBRC 107102</strain>
    </source>
</reference>
<gene>
    <name evidence="1" type="ORF">Rhal01_03767</name>
</gene>
<proteinExistence type="predicted"/>
<evidence type="ECO:0000313" key="2">
    <source>
        <dbReference type="Proteomes" id="UP001424741"/>
    </source>
</evidence>
<dbReference type="Proteomes" id="UP001424741">
    <property type="component" value="Unassembled WGS sequence"/>
</dbReference>
<protein>
    <submittedName>
        <fullName evidence="1">Uncharacterized protein</fullName>
    </submittedName>
</protein>
<accession>A0ABP9V934</accession>
<comment type="caution">
    <text evidence="1">The sequence shown here is derived from an EMBL/GenBank/DDBJ whole genome shotgun (WGS) entry which is preliminary data.</text>
</comment>
<sequence length="76" mass="8241">MSRLLSRLDQIDILSTRPSDLITVTKTADDGVAQLAPLADGVNGTIYIRVRDADRTTGNGNQDVLSIDRLSIEVTE</sequence>
<evidence type="ECO:0000313" key="1">
    <source>
        <dbReference type="EMBL" id="GAA5497571.1"/>
    </source>
</evidence>